<feature type="domain" description="Fe2OG dioxygenase" evidence="7">
    <location>
        <begin position="116"/>
        <end position="218"/>
    </location>
</feature>
<dbReference type="PROSITE" id="PS51471">
    <property type="entry name" value="FE2OG_OXY"/>
    <property type="match status" value="1"/>
</dbReference>
<evidence type="ECO:0000313" key="8">
    <source>
        <dbReference type="EMBL" id="ABS65174.1"/>
    </source>
</evidence>
<dbReference type="STRING" id="402881.Plav_3576"/>
<keyword evidence="2" id="KW-0223">Dioxygenase</keyword>
<name>A7HZ41_PARL1</name>
<dbReference type="PANTHER" id="PTHR16557">
    <property type="entry name" value="ALKYLATED DNA REPAIR PROTEIN ALKB-RELATED"/>
    <property type="match status" value="1"/>
</dbReference>
<dbReference type="AlphaFoldDB" id="A7HZ41"/>
<dbReference type="Pfam" id="PF13532">
    <property type="entry name" value="2OG-FeII_Oxy_2"/>
    <property type="match status" value="1"/>
</dbReference>
<dbReference type="GO" id="GO:0035513">
    <property type="term" value="P:oxidative RNA demethylation"/>
    <property type="evidence" value="ECO:0007669"/>
    <property type="project" value="TreeGrafter"/>
</dbReference>
<reference evidence="8 9" key="1">
    <citation type="journal article" date="2011" name="Stand. Genomic Sci.">
        <title>Complete genome sequence of Parvibaculum lavamentivorans type strain (DS-1(T)).</title>
        <authorList>
            <person name="Schleheck D."/>
            <person name="Weiss M."/>
            <person name="Pitluck S."/>
            <person name="Bruce D."/>
            <person name="Land M.L."/>
            <person name="Han S."/>
            <person name="Saunders E."/>
            <person name="Tapia R."/>
            <person name="Detter C."/>
            <person name="Brettin T."/>
            <person name="Han J."/>
            <person name="Woyke T."/>
            <person name="Goodwin L."/>
            <person name="Pennacchio L."/>
            <person name="Nolan M."/>
            <person name="Cook A.M."/>
            <person name="Kjelleberg S."/>
            <person name="Thomas T."/>
        </authorList>
    </citation>
    <scope>NUCLEOTIDE SEQUENCE [LARGE SCALE GENOMIC DNA]</scope>
    <source>
        <strain evidence="9">DS-1 / DSM 13023 / NCIMB 13966</strain>
    </source>
</reference>
<dbReference type="PANTHER" id="PTHR16557:SF2">
    <property type="entry name" value="NUCLEIC ACID DIOXYGENASE ALKBH1"/>
    <property type="match status" value="1"/>
</dbReference>
<feature type="binding site" evidence="5">
    <location>
        <position position="76"/>
    </location>
    <ligand>
        <name>substrate</name>
    </ligand>
</feature>
<dbReference type="InterPro" id="IPR004574">
    <property type="entry name" value="Alkb"/>
</dbReference>
<dbReference type="GO" id="GO:0005737">
    <property type="term" value="C:cytoplasm"/>
    <property type="evidence" value="ECO:0007669"/>
    <property type="project" value="TreeGrafter"/>
</dbReference>
<feature type="binding site" evidence="6">
    <location>
        <position position="191"/>
    </location>
    <ligand>
        <name>Fe cation</name>
        <dbReference type="ChEBI" id="CHEBI:24875"/>
        <note>catalytic</note>
    </ligand>
</feature>
<dbReference type="InterPro" id="IPR027450">
    <property type="entry name" value="AlkB-like"/>
</dbReference>
<proteinExistence type="predicted"/>
<gene>
    <name evidence="8" type="ordered locus">Plav_3576</name>
</gene>
<keyword evidence="1 6" id="KW-0479">Metal-binding</keyword>
<dbReference type="Proteomes" id="UP000006377">
    <property type="component" value="Chromosome"/>
</dbReference>
<evidence type="ECO:0000256" key="2">
    <source>
        <dbReference type="ARBA" id="ARBA00022964"/>
    </source>
</evidence>
<feature type="binding site" evidence="6">
    <location>
        <position position="137"/>
    </location>
    <ligand>
        <name>Fe cation</name>
        <dbReference type="ChEBI" id="CHEBI:24875"/>
        <note>catalytic</note>
    </ligand>
</feature>
<feature type="binding site" evidence="5">
    <location>
        <begin position="123"/>
        <end position="125"/>
    </location>
    <ligand>
        <name>2-oxoglutarate</name>
        <dbReference type="ChEBI" id="CHEBI:16810"/>
    </ligand>
</feature>
<keyword evidence="4 6" id="KW-0408">Iron</keyword>
<evidence type="ECO:0000256" key="1">
    <source>
        <dbReference type="ARBA" id="ARBA00022723"/>
    </source>
</evidence>
<dbReference type="InterPro" id="IPR005123">
    <property type="entry name" value="Oxoglu/Fe-dep_dioxygenase_dom"/>
</dbReference>
<dbReference type="GO" id="GO:0035515">
    <property type="term" value="F:oxidative RNA demethylase activity"/>
    <property type="evidence" value="ECO:0007669"/>
    <property type="project" value="TreeGrafter"/>
</dbReference>
<sequence length="221" mass="23882">MTHIMPKHESPLASKPVETGFDGIGLYPGFFGETAQRALVERLQAGFGAAPPYRPRMPRTGRPWSILQTNFGQLGWVSRPGGYAYSPVNDVSKAPWPAIPAALLALWDDLAAYPAPPECCLVNLYDAPKSRMGLHRDEDEEALDAPVLSLSLGDTCIFRVGGFARGDKSKSFRLASGDVLVLGGASRLRYHGVDRVISGSSRLIPGGGRINLTLRRVTRPA</sequence>
<evidence type="ECO:0000313" key="9">
    <source>
        <dbReference type="Proteomes" id="UP000006377"/>
    </source>
</evidence>
<evidence type="ECO:0000256" key="3">
    <source>
        <dbReference type="ARBA" id="ARBA00023002"/>
    </source>
</evidence>
<protein>
    <submittedName>
        <fullName evidence="8">2OG-Fe(II) oxygenase</fullName>
    </submittedName>
</protein>
<organism evidence="8 9">
    <name type="scientific">Parvibaculum lavamentivorans (strain DS-1 / DSM 13023 / NCIMB 13966)</name>
    <dbReference type="NCBI Taxonomy" id="402881"/>
    <lineage>
        <taxon>Bacteria</taxon>
        <taxon>Pseudomonadati</taxon>
        <taxon>Pseudomonadota</taxon>
        <taxon>Alphaproteobacteria</taxon>
        <taxon>Hyphomicrobiales</taxon>
        <taxon>Parvibaculaceae</taxon>
        <taxon>Parvibaculum</taxon>
    </lineage>
</organism>
<feature type="binding site" evidence="5">
    <location>
        <begin position="209"/>
        <end position="215"/>
    </location>
    <ligand>
        <name>2-oxoglutarate</name>
        <dbReference type="ChEBI" id="CHEBI:16810"/>
    </ligand>
</feature>
<evidence type="ECO:0000256" key="6">
    <source>
        <dbReference type="PIRSR" id="PIRSR604574-2"/>
    </source>
</evidence>
<dbReference type="KEGG" id="pla:Plav_3576"/>
<feature type="binding site" evidence="6">
    <location>
        <position position="135"/>
    </location>
    <ligand>
        <name>Fe cation</name>
        <dbReference type="ChEBI" id="CHEBI:24875"/>
        <note>catalytic</note>
    </ligand>
</feature>
<dbReference type="HOGENOM" id="CLU_039677_1_0_5"/>
<dbReference type="GO" id="GO:0008198">
    <property type="term" value="F:ferrous iron binding"/>
    <property type="evidence" value="ECO:0007669"/>
    <property type="project" value="TreeGrafter"/>
</dbReference>
<comment type="cofactor">
    <cofactor evidence="6">
        <name>Fe(2+)</name>
        <dbReference type="ChEBI" id="CHEBI:29033"/>
    </cofactor>
    <text evidence="6">Binds 1 Fe(2+) ion per subunit.</text>
</comment>
<dbReference type="RefSeq" id="WP_012112434.1">
    <property type="nucleotide sequence ID" value="NC_009719.1"/>
</dbReference>
<keyword evidence="3" id="KW-0560">Oxidoreductase</keyword>
<dbReference type="EMBL" id="CP000774">
    <property type="protein sequence ID" value="ABS65174.1"/>
    <property type="molecule type" value="Genomic_DNA"/>
</dbReference>
<dbReference type="Gene3D" id="2.60.120.590">
    <property type="entry name" value="Alpha-ketoglutarate-dependent dioxygenase AlkB-like"/>
    <property type="match status" value="1"/>
</dbReference>
<evidence type="ECO:0000259" key="7">
    <source>
        <dbReference type="PROSITE" id="PS51471"/>
    </source>
</evidence>
<dbReference type="SUPFAM" id="SSF51197">
    <property type="entry name" value="Clavaminate synthase-like"/>
    <property type="match status" value="1"/>
</dbReference>
<feature type="binding site" evidence="5">
    <location>
        <position position="165"/>
    </location>
    <ligand>
        <name>substrate</name>
    </ligand>
</feature>
<dbReference type="eggNOG" id="COG3145">
    <property type="taxonomic scope" value="Bacteria"/>
</dbReference>
<dbReference type="GO" id="GO:0035516">
    <property type="term" value="F:broad specificity oxidative DNA demethylase activity"/>
    <property type="evidence" value="ECO:0007669"/>
    <property type="project" value="TreeGrafter"/>
</dbReference>
<keyword evidence="9" id="KW-1185">Reference proteome</keyword>
<dbReference type="InterPro" id="IPR037151">
    <property type="entry name" value="AlkB-like_sf"/>
</dbReference>
<accession>A7HZ41</accession>
<feature type="binding site" evidence="5">
    <location>
        <begin position="83"/>
        <end position="85"/>
    </location>
    <ligand>
        <name>substrate</name>
    </ligand>
</feature>
<evidence type="ECO:0000256" key="4">
    <source>
        <dbReference type="ARBA" id="ARBA00023004"/>
    </source>
</evidence>
<feature type="binding site" evidence="5">
    <location>
        <position position="139"/>
    </location>
    <ligand>
        <name>substrate</name>
    </ligand>
</feature>
<evidence type="ECO:0000256" key="5">
    <source>
        <dbReference type="PIRSR" id="PIRSR604574-1"/>
    </source>
</evidence>